<protein>
    <submittedName>
        <fullName evidence="9">Peptide ABC transporter permease</fullName>
    </submittedName>
</protein>
<dbReference type="PANTHER" id="PTHR43386">
    <property type="entry name" value="OLIGOPEPTIDE TRANSPORT SYSTEM PERMEASE PROTEIN APPC"/>
    <property type="match status" value="1"/>
</dbReference>
<name>A0A8J3IZJ0_9ACTN</name>
<keyword evidence="2 7" id="KW-0813">Transport</keyword>
<feature type="transmembrane region" description="Helical" evidence="7">
    <location>
        <begin position="37"/>
        <end position="59"/>
    </location>
</feature>
<feature type="transmembrane region" description="Helical" evidence="7">
    <location>
        <begin position="150"/>
        <end position="171"/>
    </location>
</feature>
<dbReference type="Pfam" id="PF12911">
    <property type="entry name" value="OppC_N"/>
    <property type="match status" value="1"/>
</dbReference>
<evidence type="ECO:0000256" key="1">
    <source>
        <dbReference type="ARBA" id="ARBA00004651"/>
    </source>
</evidence>
<proteinExistence type="inferred from homology"/>
<reference evidence="9" key="1">
    <citation type="submission" date="2021-01" db="EMBL/GenBank/DDBJ databases">
        <title>Whole genome shotgun sequence of Actinocatenispora rupis NBRC 107355.</title>
        <authorList>
            <person name="Komaki H."/>
            <person name="Tamura T."/>
        </authorList>
    </citation>
    <scope>NUCLEOTIDE SEQUENCE</scope>
    <source>
        <strain evidence="9">NBRC 107355</strain>
    </source>
</reference>
<dbReference type="PANTHER" id="PTHR43386:SF1">
    <property type="entry name" value="D,D-DIPEPTIDE TRANSPORT SYSTEM PERMEASE PROTEIN DDPC-RELATED"/>
    <property type="match status" value="1"/>
</dbReference>
<comment type="similarity">
    <text evidence="7">Belongs to the binding-protein-dependent transport system permease family.</text>
</comment>
<dbReference type="InterPro" id="IPR025966">
    <property type="entry name" value="OppC_N"/>
</dbReference>
<dbReference type="SUPFAM" id="SSF161098">
    <property type="entry name" value="MetI-like"/>
    <property type="match status" value="1"/>
</dbReference>
<evidence type="ECO:0000259" key="8">
    <source>
        <dbReference type="PROSITE" id="PS50928"/>
    </source>
</evidence>
<comment type="caution">
    <text evidence="9">The sequence shown here is derived from an EMBL/GenBank/DDBJ whole genome shotgun (WGS) entry which is preliminary data.</text>
</comment>
<comment type="subcellular location">
    <subcellularLocation>
        <location evidence="1 7">Cell membrane</location>
        <topology evidence="1 7">Multi-pass membrane protein</topology>
    </subcellularLocation>
</comment>
<dbReference type="Proteomes" id="UP000612808">
    <property type="component" value="Unassembled WGS sequence"/>
</dbReference>
<dbReference type="AlphaFoldDB" id="A0A8J3IZJ0"/>
<feature type="transmembrane region" description="Helical" evidence="7">
    <location>
        <begin position="177"/>
        <end position="196"/>
    </location>
</feature>
<feature type="transmembrane region" description="Helical" evidence="7">
    <location>
        <begin position="113"/>
        <end position="138"/>
    </location>
</feature>
<evidence type="ECO:0000256" key="4">
    <source>
        <dbReference type="ARBA" id="ARBA00022692"/>
    </source>
</evidence>
<evidence type="ECO:0000313" key="10">
    <source>
        <dbReference type="Proteomes" id="UP000612808"/>
    </source>
</evidence>
<evidence type="ECO:0000256" key="2">
    <source>
        <dbReference type="ARBA" id="ARBA00022448"/>
    </source>
</evidence>
<gene>
    <name evidence="9" type="ORF">Aru02nite_38300</name>
</gene>
<evidence type="ECO:0000256" key="5">
    <source>
        <dbReference type="ARBA" id="ARBA00022989"/>
    </source>
</evidence>
<evidence type="ECO:0000256" key="7">
    <source>
        <dbReference type="RuleBase" id="RU363032"/>
    </source>
</evidence>
<organism evidence="9 10">
    <name type="scientific">Actinocatenispora rupis</name>
    <dbReference type="NCBI Taxonomy" id="519421"/>
    <lineage>
        <taxon>Bacteria</taxon>
        <taxon>Bacillati</taxon>
        <taxon>Actinomycetota</taxon>
        <taxon>Actinomycetes</taxon>
        <taxon>Micromonosporales</taxon>
        <taxon>Micromonosporaceae</taxon>
        <taxon>Actinocatenispora</taxon>
    </lineage>
</organism>
<dbReference type="RefSeq" id="WP_239076788.1">
    <property type="nucleotide sequence ID" value="NZ_BAAAZM010000008.1"/>
</dbReference>
<dbReference type="InterPro" id="IPR050366">
    <property type="entry name" value="BP-dependent_transpt_permease"/>
</dbReference>
<dbReference type="GO" id="GO:0005886">
    <property type="term" value="C:plasma membrane"/>
    <property type="evidence" value="ECO:0007669"/>
    <property type="project" value="UniProtKB-SubCell"/>
</dbReference>
<dbReference type="PROSITE" id="PS50928">
    <property type="entry name" value="ABC_TM1"/>
    <property type="match status" value="1"/>
</dbReference>
<keyword evidence="5 7" id="KW-1133">Transmembrane helix</keyword>
<dbReference type="Pfam" id="PF00528">
    <property type="entry name" value="BPD_transp_1"/>
    <property type="match status" value="1"/>
</dbReference>
<feature type="domain" description="ABC transmembrane type-1" evidence="8">
    <location>
        <begin position="111"/>
        <end position="303"/>
    </location>
</feature>
<evidence type="ECO:0000313" key="9">
    <source>
        <dbReference type="EMBL" id="GID12941.1"/>
    </source>
</evidence>
<dbReference type="Gene3D" id="1.10.3720.10">
    <property type="entry name" value="MetI-like"/>
    <property type="match status" value="1"/>
</dbReference>
<keyword evidence="3" id="KW-1003">Cell membrane</keyword>
<sequence length="322" mass="33448">MTTEALAADEIGPPAPVPASTGARAVWRKLRRERAAMVGLAVVVLLILVAVAAPLLTAIEGQDYTTYHDTLLNSARGGVPTGDLGGIGGAHWLGVEPQTGRDLFARVVYGARVSLAVAISATVLQLLIGLAVGLTAGLAGRIADGVLSRFTDLILAFPSLIFSIALLGIVPQSFPRPVLLVLVLALFGWAGTARIARGQALTLKTRDYVAAARLAGGGGFRLARREILPGLAAPVITYAALMVPGNIIAEAGLSFLGVGINPPTPSWGQMLSAATTWFGGDPMYVFVPGVLLFVTVLSFTLLGDGLRNALDPRSTNLSRRAE</sequence>
<dbReference type="GO" id="GO:0055085">
    <property type="term" value="P:transmembrane transport"/>
    <property type="evidence" value="ECO:0007669"/>
    <property type="project" value="InterPro"/>
</dbReference>
<dbReference type="CDD" id="cd06261">
    <property type="entry name" value="TM_PBP2"/>
    <property type="match status" value="1"/>
</dbReference>
<dbReference type="InterPro" id="IPR000515">
    <property type="entry name" value="MetI-like"/>
</dbReference>
<accession>A0A8J3IZJ0</accession>
<keyword evidence="4 7" id="KW-0812">Transmembrane</keyword>
<evidence type="ECO:0000256" key="3">
    <source>
        <dbReference type="ARBA" id="ARBA00022475"/>
    </source>
</evidence>
<dbReference type="EMBL" id="BOMB01000021">
    <property type="protein sequence ID" value="GID12941.1"/>
    <property type="molecule type" value="Genomic_DNA"/>
</dbReference>
<keyword evidence="6 7" id="KW-0472">Membrane</keyword>
<evidence type="ECO:0000256" key="6">
    <source>
        <dbReference type="ARBA" id="ARBA00023136"/>
    </source>
</evidence>
<feature type="transmembrane region" description="Helical" evidence="7">
    <location>
        <begin position="283"/>
        <end position="303"/>
    </location>
</feature>
<feature type="transmembrane region" description="Helical" evidence="7">
    <location>
        <begin position="227"/>
        <end position="249"/>
    </location>
</feature>
<dbReference type="InterPro" id="IPR035906">
    <property type="entry name" value="MetI-like_sf"/>
</dbReference>
<keyword evidence="10" id="KW-1185">Reference proteome</keyword>